<dbReference type="Proteomes" id="UP001287356">
    <property type="component" value="Unassembled WGS sequence"/>
</dbReference>
<gene>
    <name evidence="2" type="ORF">B0T24DRAFT_704340</name>
</gene>
<feature type="signal peptide" evidence="1">
    <location>
        <begin position="1"/>
        <end position="18"/>
    </location>
</feature>
<proteinExistence type="predicted"/>
<evidence type="ECO:0008006" key="4">
    <source>
        <dbReference type="Google" id="ProtNLM"/>
    </source>
</evidence>
<feature type="chain" id="PRO_5042282814" description="PEBP-like protein" evidence="1">
    <location>
        <begin position="19"/>
        <end position="225"/>
    </location>
</feature>
<dbReference type="EMBL" id="JAULSN010000004">
    <property type="protein sequence ID" value="KAK3374155.1"/>
    <property type="molecule type" value="Genomic_DNA"/>
</dbReference>
<keyword evidence="3" id="KW-1185">Reference proteome</keyword>
<reference evidence="2" key="2">
    <citation type="submission" date="2023-06" db="EMBL/GenBank/DDBJ databases">
        <authorList>
            <consortium name="Lawrence Berkeley National Laboratory"/>
            <person name="Haridas S."/>
            <person name="Hensen N."/>
            <person name="Bonometti L."/>
            <person name="Westerberg I."/>
            <person name="Brannstrom I.O."/>
            <person name="Guillou S."/>
            <person name="Cros-Aarteil S."/>
            <person name="Calhoun S."/>
            <person name="Kuo A."/>
            <person name="Mondo S."/>
            <person name="Pangilinan J."/>
            <person name="Riley R."/>
            <person name="Labutti K."/>
            <person name="Andreopoulos B."/>
            <person name="Lipzen A."/>
            <person name="Chen C."/>
            <person name="Yanf M."/>
            <person name="Daum C."/>
            <person name="Ng V."/>
            <person name="Clum A."/>
            <person name="Steindorff A."/>
            <person name="Ohm R."/>
            <person name="Martin F."/>
            <person name="Silar P."/>
            <person name="Natvig D."/>
            <person name="Lalanne C."/>
            <person name="Gautier V."/>
            <person name="Ament-Velasquez S.L."/>
            <person name="Kruys A."/>
            <person name="Hutchinson M.I."/>
            <person name="Powell A.J."/>
            <person name="Barry K."/>
            <person name="Miller A.N."/>
            <person name="Grigoriev I.V."/>
            <person name="Debuchy R."/>
            <person name="Gladieux P."/>
            <person name="Thoren M.H."/>
            <person name="Johannesson H."/>
        </authorList>
    </citation>
    <scope>NUCLEOTIDE SEQUENCE</scope>
    <source>
        <strain evidence="2">CBS 958.72</strain>
    </source>
</reference>
<comment type="caution">
    <text evidence="2">The sequence shown here is derived from an EMBL/GenBank/DDBJ whole genome shotgun (WGS) entry which is preliminary data.</text>
</comment>
<organism evidence="2 3">
    <name type="scientific">Lasiosphaeria ovina</name>
    <dbReference type="NCBI Taxonomy" id="92902"/>
    <lineage>
        <taxon>Eukaryota</taxon>
        <taxon>Fungi</taxon>
        <taxon>Dikarya</taxon>
        <taxon>Ascomycota</taxon>
        <taxon>Pezizomycotina</taxon>
        <taxon>Sordariomycetes</taxon>
        <taxon>Sordariomycetidae</taxon>
        <taxon>Sordariales</taxon>
        <taxon>Lasiosphaeriaceae</taxon>
        <taxon>Lasiosphaeria</taxon>
    </lineage>
</organism>
<protein>
    <recommendedName>
        <fullName evidence="4">PEBP-like protein</fullName>
    </recommendedName>
</protein>
<evidence type="ECO:0000313" key="2">
    <source>
        <dbReference type="EMBL" id="KAK3374155.1"/>
    </source>
</evidence>
<dbReference type="AlphaFoldDB" id="A0AAE0KDH4"/>
<dbReference type="Pfam" id="PF01161">
    <property type="entry name" value="PBP"/>
    <property type="match status" value="1"/>
</dbReference>
<reference evidence="2" key="1">
    <citation type="journal article" date="2023" name="Mol. Phylogenet. Evol.">
        <title>Genome-scale phylogeny and comparative genomics of the fungal order Sordariales.</title>
        <authorList>
            <person name="Hensen N."/>
            <person name="Bonometti L."/>
            <person name="Westerberg I."/>
            <person name="Brannstrom I.O."/>
            <person name="Guillou S."/>
            <person name="Cros-Aarteil S."/>
            <person name="Calhoun S."/>
            <person name="Haridas S."/>
            <person name="Kuo A."/>
            <person name="Mondo S."/>
            <person name="Pangilinan J."/>
            <person name="Riley R."/>
            <person name="LaButti K."/>
            <person name="Andreopoulos B."/>
            <person name="Lipzen A."/>
            <person name="Chen C."/>
            <person name="Yan M."/>
            <person name="Daum C."/>
            <person name="Ng V."/>
            <person name="Clum A."/>
            <person name="Steindorff A."/>
            <person name="Ohm R.A."/>
            <person name="Martin F."/>
            <person name="Silar P."/>
            <person name="Natvig D.O."/>
            <person name="Lalanne C."/>
            <person name="Gautier V."/>
            <person name="Ament-Velasquez S.L."/>
            <person name="Kruys A."/>
            <person name="Hutchinson M.I."/>
            <person name="Powell A.J."/>
            <person name="Barry K."/>
            <person name="Miller A.N."/>
            <person name="Grigoriev I.V."/>
            <person name="Debuchy R."/>
            <person name="Gladieux P."/>
            <person name="Hiltunen Thoren M."/>
            <person name="Johannesson H."/>
        </authorList>
    </citation>
    <scope>NUCLEOTIDE SEQUENCE</scope>
    <source>
        <strain evidence="2">CBS 958.72</strain>
    </source>
</reference>
<name>A0AAE0KDH4_9PEZI</name>
<evidence type="ECO:0000256" key="1">
    <source>
        <dbReference type="SAM" id="SignalP"/>
    </source>
</evidence>
<keyword evidence="1" id="KW-0732">Signal</keyword>
<dbReference type="Gene3D" id="3.90.280.10">
    <property type="entry name" value="PEBP-like"/>
    <property type="match status" value="1"/>
</dbReference>
<accession>A0AAE0KDH4</accession>
<sequence length="225" mass="22936">MLFPTAALVLAAGALVAAQTPAGFTPEVAARLDLVFGAKTVTVPGTSLTKAETAKQPTIGTTDAVLNGTYLWMMIGGTCKHTATLRNQHQLSWTPGEAKTITHALPNPSPANFQNPSAGGRRTNLHAMLTGFKASSSSSSAGDVGAVHALATSATGPVAYTGPAPPAETPAHPHRYVSLLYETPAAGFAVTRAQVGQTLGFNLATFVAAVGLGAPVRANYFNVTG</sequence>
<dbReference type="SUPFAM" id="SSF49777">
    <property type="entry name" value="PEBP-like"/>
    <property type="match status" value="1"/>
</dbReference>
<dbReference type="InterPro" id="IPR036610">
    <property type="entry name" value="PEBP-like_sf"/>
</dbReference>
<dbReference type="InterPro" id="IPR008914">
    <property type="entry name" value="PEBP"/>
</dbReference>
<evidence type="ECO:0000313" key="3">
    <source>
        <dbReference type="Proteomes" id="UP001287356"/>
    </source>
</evidence>